<dbReference type="AlphaFoldDB" id="A0A9P9BKT3"/>
<evidence type="ECO:0000256" key="1">
    <source>
        <dbReference type="SAM" id="MobiDB-lite"/>
    </source>
</evidence>
<keyword evidence="3" id="KW-1185">Reference proteome</keyword>
<sequence>MHNETRSSTEIITTAPYCNTFPPCPSASGLPFAAQVPFSLTPWLQDCPNIRHSQVQELSRLGSGVALCSYHADQTLPDGFCRVAFKFEPLADFRRQGRAWNGATSTPQPRVSRPHRRRGRRVPYRRLHHEIRPRWHDEQNTTRPFQLEWLRQRHRLLSRGAQQIIMARAAHCGGLPRGISGRSIEDKRDVLL</sequence>
<dbReference type="Proteomes" id="UP000756346">
    <property type="component" value="Unassembled WGS sequence"/>
</dbReference>
<dbReference type="EMBL" id="JAGTJQ010000010">
    <property type="protein sequence ID" value="KAH7021584.1"/>
    <property type="molecule type" value="Genomic_DNA"/>
</dbReference>
<name>A0A9P9BKT3_9PEZI</name>
<accession>A0A9P9BKT3</accession>
<organism evidence="2 3">
    <name type="scientific">Microdochium trichocladiopsis</name>
    <dbReference type="NCBI Taxonomy" id="1682393"/>
    <lineage>
        <taxon>Eukaryota</taxon>
        <taxon>Fungi</taxon>
        <taxon>Dikarya</taxon>
        <taxon>Ascomycota</taxon>
        <taxon>Pezizomycotina</taxon>
        <taxon>Sordariomycetes</taxon>
        <taxon>Xylariomycetidae</taxon>
        <taxon>Xylariales</taxon>
        <taxon>Microdochiaceae</taxon>
        <taxon>Microdochium</taxon>
    </lineage>
</organism>
<proteinExistence type="predicted"/>
<dbReference type="GeneID" id="70184933"/>
<protein>
    <submittedName>
        <fullName evidence="2">Uncharacterized protein</fullName>
    </submittedName>
</protein>
<reference evidence="2" key="1">
    <citation type="journal article" date="2021" name="Nat. Commun.">
        <title>Genetic determinants of endophytism in the Arabidopsis root mycobiome.</title>
        <authorList>
            <person name="Mesny F."/>
            <person name="Miyauchi S."/>
            <person name="Thiergart T."/>
            <person name="Pickel B."/>
            <person name="Atanasova L."/>
            <person name="Karlsson M."/>
            <person name="Huettel B."/>
            <person name="Barry K.W."/>
            <person name="Haridas S."/>
            <person name="Chen C."/>
            <person name="Bauer D."/>
            <person name="Andreopoulos W."/>
            <person name="Pangilinan J."/>
            <person name="LaButti K."/>
            <person name="Riley R."/>
            <person name="Lipzen A."/>
            <person name="Clum A."/>
            <person name="Drula E."/>
            <person name="Henrissat B."/>
            <person name="Kohler A."/>
            <person name="Grigoriev I.V."/>
            <person name="Martin F.M."/>
            <person name="Hacquard S."/>
        </authorList>
    </citation>
    <scope>NUCLEOTIDE SEQUENCE</scope>
    <source>
        <strain evidence="2">MPI-CAGE-CH-0230</strain>
    </source>
</reference>
<evidence type="ECO:0000313" key="2">
    <source>
        <dbReference type="EMBL" id="KAH7021584.1"/>
    </source>
</evidence>
<feature type="region of interest" description="Disordered" evidence="1">
    <location>
        <begin position="99"/>
        <end position="120"/>
    </location>
</feature>
<dbReference type="OrthoDB" id="4062651at2759"/>
<comment type="caution">
    <text evidence="2">The sequence shown here is derived from an EMBL/GenBank/DDBJ whole genome shotgun (WGS) entry which is preliminary data.</text>
</comment>
<dbReference type="RefSeq" id="XP_046007785.1">
    <property type="nucleotide sequence ID" value="XM_046155387.1"/>
</dbReference>
<gene>
    <name evidence="2" type="ORF">B0I36DRAFT_334809</name>
</gene>
<evidence type="ECO:0000313" key="3">
    <source>
        <dbReference type="Proteomes" id="UP000756346"/>
    </source>
</evidence>